<sequence>MTLDRAACVFADDGRGPSGHCGDADPVQALMRARVQARVAGRRHGAGQGARMMARVWGRGPGRRPWCLEMEGDSGGLWVRGACPVCIHVAPACGPCSAFTLARWEHVLNYG</sequence>
<dbReference type="AlphaFoldDB" id="A0A2J8AHL8"/>
<feature type="non-terminal residue" evidence="1">
    <location>
        <position position="111"/>
    </location>
</feature>
<keyword evidence="2" id="KW-1185">Reference proteome</keyword>
<evidence type="ECO:0000313" key="2">
    <source>
        <dbReference type="Proteomes" id="UP000236333"/>
    </source>
</evidence>
<evidence type="ECO:0000313" key="1">
    <source>
        <dbReference type="EMBL" id="PNH11997.1"/>
    </source>
</evidence>
<organism evidence="1 2">
    <name type="scientific">Tetrabaena socialis</name>
    <dbReference type="NCBI Taxonomy" id="47790"/>
    <lineage>
        <taxon>Eukaryota</taxon>
        <taxon>Viridiplantae</taxon>
        <taxon>Chlorophyta</taxon>
        <taxon>core chlorophytes</taxon>
        <taxon>Chlorophyceae</taxon>
        <taxon>CS clade</taxon>
        <taxon>Chlamydomonadales</taxon>
        <taxon>Tetrabaenaceae</taxon>
        <taxon>Tetrabaena</taxon>
    </lineage>
</organism>
<dbReference type="Proteomes" id="UP000236333">
    <property type="component" value="Unassembled WGS sequence"/>
</dbReference>
<comment type="caution">
    <text evidence="1">The sequence shown here is derived from an EMBL/GenBank/DDBJ whole genome shotgun (WGS) entry which is preliminary data.</text>
</comment>
<reference evidence="1 2" key="1">
    <citation type="journal article" date="2017" name="Mol. Biol. Evol.">
        <title>The 4-celled Tetrabaena socialis nuclear genome reveals the essential components for genetic control of cell number at the origin of multicellularity in the volvocine lineage.</title>
        <authorList>
            <person name="Featherston J."/>
            <person name="Arakaki Y."/>
            <person name="Hanschen E.R."/>
            <person name="Ferris P.J."/>
            <person name="Michod R.E."/>
            <person name="Olson B.J.S.C."/>
            <person name="Nozaki H."/>
            <person name="Durand P.M."/>
        </authorList>
    </citation>
    <scope>NUCLEOTIDE SEQUENCE [LARGE SCALE GENOMIC DNA]</scope>
    <source>
        <strain evidence="1 2">NIES-571</strain>
    </source>
</reference>
<accession>A0A2J8AHL8</accession>
<name>A0A2J8AHL8_9CHLO</name>
<gene>
    <name evidence="1" type="ORF">TSOC_001125</name>
</gene>
<protein>
    <submittedName>
        <fullName evidence="1">Uncharacterized protein</fullName>
    </submittedName>
</protein>
<dbReference type="EMBL" id="PGGS01000017">
    <property type="protein sequence ID" value="PNH11997.1"/>
    <property type="molecule type" value="Genomic_DNA"/>
</dbReference>
<proteinExistence type="predicted"/>